<dbReference type="InterPro" id="IPR051316">
    <property type="entry name" value="Zinc-reg_GTPase_activator"/>
</dbReference>
<dbReference type="KEGG" id="hbh:E4T21_06390"/>
<gene>
    <name evidence="2" type="ORF">E4T21_06390</name>
</gene>
<dbReference type="GO" id="GO:0005737">
    <property type="term" value="C:cytoplasm"/>
    <property type="evidence" value="ECO:0007669"/>
    <property type="project" value="TreeGrafter"/>
</dbReference>
<protein>
    <recommendedName>
        <fullName evidence="1">CobW/HypB/UreG nucleotide-binding domain-containing protein</fullName>
    </recommendedName>
</protein>
<dbReference type="InterPro" id="IPR003495">
    <property type="entry name" value="CobW/HypB/UreG_nucleotide-bd"/>
</dbReference>
<dbReference type="Pfam" id="PF02492">
    <property type="entry name" value="cobW"/>
    <property type="match status" value="1"/>
</dbReference>
<evidence type="ECO:0000313" key="3">
    <source>
        <dbReference type="Proteomes" id="UP000324285"/>
    </source>
</evidence>
<accession>A0A856QMQ3</accession>
<feature type="domain" description="CobW/HypB/UreG nucleotide-binding" evidence="1">
    <location>
        <begin position="9"/>
        <end position="158"/>
    </location>
</feature>
<dbReference type="AlphaFoldDB" id="A0A856QMQ3"/>
<reference evidence="2" key="1">
    <citation type="submission" date="2021-02" db="EMBL/GenBank/DDBJ databases">
        <title>Strain Y2R2, a novel species of the genus Halomonas.</title>
        <authorList>
            <person name="Huang H."/>
        </authorList>
    </citation>
    <scope>NUCLEOTIDE SEQUENCE</scope>
    <source>
        <strain evidence="2">Y2R2</strain>
    </source>
</reference>
<dbReference type="EMBL" id="CP038437">
    <property type="protein sequence ID" value="QEM81205.2"/>
    <property type="molecule type" value="Genomic_DNA"/>
</dbReference>
<dbReference type="Proteomes" id="UP000324285">
    <property type="component" value="Chromosome"/>
</dbReference>
<keyword evidence="3" id="KW-1185">Reference proteome</keyword>
<dbReference type="PANTHER" id="PTHR13748">
    <property type="entry name" value="COBW-RELATED"/>
    <property type="match status" value="1"/>
</dbReference>
<dbReference type="Gene3D" id="3.40.50.300">
    <property type="entry name" value="P-loop containing nucleotide triphosphate hydrolases"/>
    <property type="match status" value="1"/>
</dbReference>
<dbReference type="InterPro" id="IPR027417">
    <property type="entry name" value="P-loop_NTPase"/>
</dbReference>
<sequence length="338" mass="36044">MRSHEQQIPLTVIAGFLGAGKTSWLNARIAAGDVGDALILVNDVGAVNVDVASIEYRDDRVVALSNGCLCCSLGGTLAEQLSQALRIKERPAEIIIEASGVADPARIADIARLAPGLRLEEVVVLVDASQATRFAADSLVGSLWQVQLAAAQRLLVNRLPPEGRSREDLLCWLGERAPDARLEILPLSVHAGEMESCGEMESRASELKNSVMADAPAFTPRRPGSGTDAVSTISAGPHGLAHESVSFTQAIDTSVVESLLHEHRDVLLRAKGFIRCRDDGQKGMECWRSLQLSGGRLVWRPQVTPASRSALVCIGRGGERFAGLVRCLEALGGHALGR</sequence>
<proteinExistence type="predicted"/>
<name>A0A856QMQ3_9GAMM</name>
<evidence type="ECO:0000259" key="1">
    <source>
        <dbReference type="Pfam" id="PF02492"/>
    </source>
</evidence>
<dbReference type="PANTHER" id="PTHR13748:SF62">
    <property type="entry name" value="COBW DOMAIN-CONTAINING PROTEIN"/>
    <property type="match status" value="1"/>
</dbReference>
<evidence type="ECO:0000313" key="2">
    <source>
        <dbReference type="EMBL" id="QEM81205.2"/>
    </source>
</evidence>
<organism evidence="2 3">
    <name type="scientific">Halomonas binhaiensis</name>
    <dbReference type="NCBI Taxonomy" id="2562282"/>
    <lineage>
        <taxon>Bacteria</taxon>
        <taxon>Pseudomonadati</taxon>
        <taxon>Pseudomonadota</taxon>
        <taxon>Gammaproteobacteria</taxon>
        <taxon>Oceanospirillales</taxon>
        <taxon>Halomonadaceae</taxon>
        <taxon>Halomonas</taxon>
    </lineage>
</organism>
<dbReference type="SUPFAM" id="SSF52540">
    <property type="entry name" value="P-loop containing nucleoside triphosphate hydrolases"/>
    <property type="match status" value="1"/>
</dbReference>
<dbReference type="RefSeq" id="WP_187775124.1">
    <property type="nucleotide sequence ID" value="NZ_CP038437.2"/>
</dbReference>